<dbReference type="EMBL" id="UNSC01000005">
    <property type="protein sequence ID" value="SZD73444.1"/>
    <property type="molecule type" value="Genomic_DNA"/>
</dbReference>
<dbReference type="PANTHER" id="PTHR42752:SF1">
    <property type="entry name" value="IMIDAZOLONEPROPIONASE-RELATED"/>
    <property type="match status" value="1"/>
</dbReference>
<dbReference type="OrthoDB" id="9776455at2"/>
<dbReference type="SUPFAM" id="SSF51338">
    <property type="entry name" value="Composite domain of metallo-dependent hydrolases"/>
    <property type="match status" value="2"/>
</dbReference>
<keyword evidence="6" id="KW-0862">Zinc</keyword>
<dbReference type="GO" id="GO:0046872">
    <property type="term" value="F:metal ion binding"/>
    <property type="evidence" value="ECO:0007669"/>
    <property type="project" value="UniProtKB-KW"/>
</dbReference>
<keyword evidence="7" id="KW-0408">Iron</keyword>
<organism evidence="10 11">
    <name type="scientific">Candidatus Ornithobacterium hominis</name>
    <dbReference type="NCBI Taxonomy" id="2497989"/>
    <lineage>
        <taxon>Bacteria</taxon>
        <taxon>Pseudomonadati</taxon>
        <taxon>Bacteroidota</taxon>
        <taxon>Flavobacteriia</taxon>
        <taxon>Flavobacteriales</taxon>
        <taxon>Weeksellaceae</taxon>
        <taxon>Ornithobacterium</taxon>
    </lineage>
</organism>
<evidence type="ECO:0000256" key="8">
    <source>
        <dbReference type="NCBIfam" id="TIGR01224"/>
    </source>
</evidence>
<evidence type="ECO:0000256" key="2">
    <source>
        <dbReference type="ARBA" id="ARBA00012864"/>
    </source>
</evidence>
<dbReference type="InterPro" id="IPR011059">
    <property type="entry name" value="Metal-dep_hydrolase_composite"/>
</dbReference>
<dbReference type="InterPro" id="IPR006680">
    <property type="entry name" value="Amidohydro-rel"/>
</dbReference>
<keyword evidence="4 10" id="KW-0378">Hydrolase</keyword>
<evidence type="ECO:0000256" key="1">
    <source>
        <dbReference type="ARBA" id="ARBA00005023"/>
    </source>
</evidence>
<accession>A0A383U0S7</accession>
<evidence type="ECO:0000256" key="3">
    <source>
        <dbReference type="ARBA" id="ARBA00022723"/>
    </source>
</evidence>
<dbReference type="InterPro" id="IPR005920">
    <property type="entry name" value="HutI"/>
</dbReference>
<dbReference type="GO" id="GO:0050480">
    <property type="term" value="F:imidazolonepropionase activity"/>
    <property type="evidence" value="ECO:0007669"/>
    <property type="project" value="UniProtKB-UniRule"/>
</dbReference>
<dbReference type="AlphaFoldDB" id="A0A383U0S7"/>
<dbReference type="PANTHER" id="PTHR42752">
    <property type="entry name" value="IMIDAZOLONEPROPIONASE"/>
    <property type="match status" value="1"/>
</dbReference>
<dbReference type="RefSeq" id="WP_119059512.1">
    <property type="nucleotide sequence ID" value="NZ_UNSC01000005.1"/>
</dbReference>
<gene>
    <name evidence="10" type="primary">hutI</name>
    <name evidence="10" type="ORF">SAMEA104719789_01257</name>
</gene>
<comment type="pathway">
    <text evidence="1">Amino-acid degradation.</text>
</comment>
<evidence type="ECO:0000256" key="5">
    <source>
        <dbReference type="ARBA" id="ARBA00022808"/>
    </source>
</evidence>
<evidence type="ECO:0000259" key="9">
    <source>
        <dbReference type="Pfam" id="PF01979"/>
    </source>
</evidence>
<dbReference type="InterPro" id="IPR032466">
    <property type="entry name" value="Metal_Hydrolase"/>
</dbReference>
<dbReference type="Gene3D" id="2.30.40.10">
    <property type="entry name" value="Urease, subunit C, domain 1"/>
    <property type="match status" value="1"/>
</dbReference>
<reference evidence="10 11" key="1">
    <citation type="submission" date="2018-09" db="EMBL/GenBank/DDBJ databases">
        <authorList>
            <consortium name="Pathogen Informatics"/>
        </authorList>
    </citation>
    <scope>NUCLEOTIDE SEQUENCE [LARGE SCALE GENOMIC DNA]</scope>
    <source>
        <strain evidence="10 11">OH-22767</strain>
    </source>
</reference>
<evidence type="ECO:0000256" key="7">
    <source>
        <dbReference type="ARBA" id="ARBA00023004"/>
    </source>
</evidence>
<dbReference type="GO" id="GO:0019556">
    <property type="term" value="P:L-histidine catabolic process to glutamate and formamide"/>
    <property type="evidence" value="ECO:0007669"/>
    <property type="project" value="UniProtKB-UniRule"/>
</dbReference>
<dbReference type="GO" id="GO:0005737">
    <property type="term" value="C:cytoplasm"/>
    <property type="evidence" value="ECO:0007669"/>
    <property type="project" value="UniProtKB-UniRule"/>
</dbReference>
<dbReference type="NCBIfam" id="TIGR01224">
    <property type="entry name" value="hutI"/>
    <property type="match status" value="1"/>
</dbReference>
<protein>
    <recommendedName>
        <fullName evidence="2 8">Imidazolonepropionase</fullName>
        <ecNumber evidence="2 8">3.5.2.7</ecNumber>
    </recommendedName>
</protein>
<evidence type="ECO:0000256" key="6">
    <source>
        <dbReference type="ARBA" id="ARBA00022833"/>
    </source>
</evidence>
<evidence type="ECO:0000256" key="4">
    <source>
        <dbReference type="ARBA" id="ARBA00022801"/>
    </source>
</evidence>
<evidence type="ECO:0000313" key="10">
    <source>
        <dbReference type="EMBL" id="SZD73444.1"/>
    </source>
</evidence>
<dbReference type="Gene3D" id="3.20.20.140">
    <property type="entry name" value="Metal-dependent hydrolases"/>
    <property type="match status" value="1"/>
</dbReference>
<keyword evidence="5" id="KW-0369">Histidine metabolism</keyword>
<dbReference type="Proteomes" id="UP000262142">
    <property type="component" value="Unassembled WGS sequence"/>
</dbReference>
<sequence length="410" mass="44547">MKLIGPFAQVLTMSDLPLKGALKDEQLEIKTNAGILIDKEKIQVIDDFDVLKSQNPEAEIVKITGEKVALPGFVDSHTHICWGGTRAKDFAMRNAGKSYLDIAKEGGGIWSTVLNTRKASQEELTQIIIKRADYLLKQGITTVEVKSGYGLSVESELKMLRAIKEANQYTKQNLISTCLAAHTLPKDFDGTHQQYLESIENELFPILVEENLTKRIDAFIEEEAFDAKVTIPYFEKAKDLGFDITVHADQFSTGGSEIAVQVGAVSADHLEVSTAKEIELLANSDTVATALPGASLGLGCPFTPARALLDAGACLAIASDWNPGSAPQGNIIAQAAILASFQKLSNAEVLAGVTARAAYALRAEKFGSLIEGNQANFTIFDTDNYQEITYQQGRLLPEMVYINGEKVFVN</sequence>
<keyword evidence="11" id="KW-1185">Reference proteome</keyword>
<dbReference type="EC" id="3.5.2.7" evidence="2 8"/>
<dbReference type="Pfam" id="PF01979">
    <property type="entry name" value="Amidohydro_1"/>
    <property type="match status" value="1"/>
</dbReference>
<keyword evidence="3" id="KW-0479">Metal-binding</keyword>
<dbReference type="SUPFAM" id="SSF51556">
    <property type="entry name" value="Metallo-dependent hydrolases"/>
    <property type="match status" value="1"/>
</dbReference>
<proteinExistence type="predicted"/>
<feature type="domain" description="Amidohydrolase-related" evidence="9">
    <location>
        <begin position="69"/>
        <end position="407"/>
    </location>
</feature>
<evidence type="ECO:0000313" key="11">
    <source>
        <dbReference type="Proteomes" id="UP000262142"/>
    </source>
</evidence>
<name>A0A383U0S7_9FLAO</name>